<comment type="caution">
    <text evidence="1">The sequence shown here is derived from an EMBL/GenBank/DDBJ whole genome shotgun (WGS) entry which is preliminary data.</text>
</comment>
<keyword evidence="2" id="KW-1185">Reference proteome</keyword>
<sequence length="172" mass="19017">MFPHPRRALRTQLDLLTKIPIHGTLFWQRFGTHAFLFLVSRQFRPCIVITLPKIVDFTSDLTAIRAAIGSRSPEGGGDGPEARDSAPKIIIFIAGSPPCDWFVHFFPRATHELPSIALPGEGGDGFPDKDPAGCDLLELIQSFEKLIVHVVGCEPPKQNERGSPHEEEKTGR</sequence>
<evidence type="ECO:0000313" key="1">
    <source>
        <dbReference type="EMBL" id="KAJ4459400.1"/>
    </source>
</evidence>
<dbReference type="Proteomes" id="UP001141327">
    <property type="component" value="Unassembled WGS sequence"/>
</dbReference>
<name>A0ABQ8UJK2_9EUKA</name>
<proteinExistence type="predicted"/>
<accession>A0ABQ8UJK2</accession>
<protein>
    <submittedName>
        <fullName evidence="1">Uncharacterized protein</fullName>
    </submittedName>
</protein>
<organism evidence="1 2">
    <name type="scientific">Paratrimastix pyriformis</name>
    <dbReference type="NCBI Taxonomy" id="342808"/>
    <lineage>
        <taxon>Eukaryota</taxon>
        <taxon>Metamonada</taxon>
        <taxon>Preaxostyla</taxon>
        <taxon>Paratrimastigidae</taxon>
        <taxon>Paratrimastix</taxon>
    </lineage>
</organism>
<dbReference type="EMBL" id="JAPMOS010000020">
    <property type="protein sequence ID" value="KAJ4459400.1"/>
    <property type="molecule type" value="Genomic_DNA"/>
</dbReference>
<evidence type="ECO:0000313" key="2">
    <source>
        <dbReference type="Proteomes" id="UP001141327"/>
    </source>
</evidence>
<gene>
    <name evidence="1" type="ORF">PAPYR_4707</name>
</gene>
<reference evidence="1" key="1">
    <citation type="journal article" date="2022" name="bioRxiv">
        <title>Genomics of Preaxostyla Flagellates Illuminates Evolutionary Transitions and the Path Towards Mitochondrial Loss.</title>
        <authorList>
            <person name="Novak L.V.F."/>
            <person name="Treitli S.C."/>
            <person name="Pyrih J."/>
            <person name="Halakuc P."/>
            <person name="Pipaliya S.V."/>
            <person name="Vacek V."/>
            <person name="Brzon O."/>
            <person name="Soukal P."/>
            <person name="Eme L."/>
            <person name="Dacks J.B."/>
            <person name="Karnkowska A."/>
            <person name="Elias M."/>
            <person name="Hampl V."/>
        </authorList>
    </citation>
    <scope>NUCLEOTIDE SEQUENCE</scope>
    <source>
        <strain evidence="1">RCP-MX</strain>
    </source>
</reference>